<dbReference type="GO" id="GO:0019441">
    <property type="term" value="P:L-tryptophan catabolic process to kynurenine"/>
    <property type="evidence" value="ECO:0007669"/>
    <property type="project" value="InterPro"/>
</dbReference>
<comment type="caution">
    <text evidence="2">The sequence shown here is derived from an EMBL/GenBank/DDBJ whole genome shotgun (WGS) entry which is preliminary data.</text>
</comment>
<dbReference type="EMBL" id="NEDP02004925">
    <property type="protein sequence ID" value="OWF44022.1"/>
    <property type="molecule type" value="Genomic_DNA"/>
</dbReference>
<dbReference type="PANTHER" id="PTHR31118">
    <property type="entry name" value="CYCLASE-LIKE PROTEIN 2"/>
    <property type="match status" value="1"/>
</dbReference>
<gene>
    <name evidence="2" type="ORF">KP79_PYT21167</name>
</gene>
<dbReference type="OrthoDB" id="7108654at2759"/>
<dbReference type="Pfam" id="PF04199">
    <property type="entry name" value="Cyclase"/>
    <property type="match status" value="1"/>
</dbReference>
<dbReference type="Proteomes" id="UP000242188">
    <property type="component" value="Unassembled WGS sequence"/>
</dbReference>
<organism evidence="2 3">
    <name type="scientific">Mizuhopecten yessoensis</name>
    <name type="common">Japanese scallop</name>
    <name type="synonym">Patinopecten yessoensis</name>
    <dbReference type="NCBI Taxonomy" id="6573"/>
    <lineage>
        <taxon>Eukaryota</taxon>
        <taxon>Metazoa</taxon>
        <taxon>Spiralia</taxon>
        <taxon>Lophotrochozoa</taxon>
        <taxon>Mollusca</taxon>
        <taxon>Bivalvia</taxon>
        <taxon>Autobranchia</taxon>
        <taxon>Pteriomorphia</taxon>
        <taxon>Pectinida</taxon>
        <taxon>Pectinoidea</taxon>
        <taxon>Pectinidae</taxon>
        <taxon>Mizuhopecten</taxon>
    </lineage>
</organism>
<protein>
    <recommendedName>
        <fullName evidence="4">Kynurenine formamidase</fullName>
    </recommendedName>
</protein>
<evidence type="ECO:0000256" key="1">
    <source>
        <dbReference type="ARBA" id="ARBA00007865"/>
    </source>
</evidence>
<evidence type="ECO:0008006" key="4">
    <source>
        <dbReference type="Google" id="ProtNLM"/>
    </source>
</evidence>
<reference evidence="2 3" key="1">
    <citation type="journal article" date="2017" name="Nat. Ecol. Evol.">
        <title>Scallop genome provides insights into evolution of bilaterian karyotype and development.</title>
        <authorList>
            <person name="Wang S."/>
            <person name="Zhang J."/>
            <person name="Jiao W."/>
            <person name="Li J."/>
            <person name="Xun X."/>
            <person name="Sun Y."/>
            <person name="Guo X."/>
            <person name="Huan P."/>
            <person name="Dong B."/>
            <person name="Zhang L."/>
            <person name="Hu X."/>
            <person name="Sun X."/>
            <person name="Wang J."/>
            <person name="Zhao C."/>
            <person name="Wang Y."/>
            <person name="Wang D."/>
            <person name="Huang X."/>
            <person name="Wang R."/>
            <person name="Lv J."/>
            <person name="Li Y."/>
            <person name="Zhang Z."/>
            <person name="Liu B."/>
            <person name="Lu W."/>
            <person name="Hui Y."/>
            <person name="Liang J."/>
            <person name="Zhou Z."/>
            <person name="Hou R."/>
            <person name="Li X."/>
            <person name="Liu Y."/>
            <person name="Li H."/>
            <person name="Ning X."/>
            <person name="Lin Y."/>
            <person name="Zhao L."/>
            <person name="Xing Q."/>
            <person name="Dou J."/>
            <person name="Li Y."/>
            <person name="Mao J."/>
            <person name="Guo H."/>
            <person name="Dou H."/>
            <person name="Li T."/>
            <person name="Mu C."/>
            <person name="Jiang W."/>
            <person name="Fu Q."/>
            <person name="Fu X."/>
            <person name="Miao Y."/>
            <person name="Liu J."/>
            <person name="Yu Q."/>
            <person name="Li R."/>
            <person name="Liao H."/>
            <person name="Li X."/>
            <person name="Kong Y."/>
            <person name="Jiang Z."/>
            <person name="Chourrout D."/>
            <person name="Li R."/>
            <person name="Bao Z."/>
        </authorList>
    </citation>
    <scope>NUCLEOTIDE SEQUENCE [LARGE SCALE GENOMIC DNA]</scope>
    <source>
        <strain evidence="2 3">PY_sf001</strain>
    </source>
</reference>
<sequence length="185" mass="20822">MEQLMGPGVVINVKAKVASNIDYRVTDLDLMAWEENHGPIPSGAIVLMNSGWGSRYPDFVRVYNSSTYREDLLSLHFSGFHESAAQWLVNKRDVHTLGVDTPSGDYGQSGLFPVHRIVMKEGILIIENVANMDKPPDSGSFVYVHMIKFKGRIVRLRRCTPPLKTKETEQTVHQLRSLVCRLLAV</sequence>
<comment type="similarity">
    <text evidence="1">Belongs to the Cyclase 1 superfamily.</text>
</comment>
<dbReference type="InterPro" id="IPR007325">
    <property type="entry name" value="KFase/CYL"/>
</dbReference>
<dbReference type="SUPFAM" id="SSF102198">
    <property type="entry name" value="Putative cyclase"/>
    <property type="match status" value="1"/>
</dbReference>
<accession>A0A210Q5J7</accession>
<proteinExistence type="inferred from homology"/>
<dbReference type="Gene3D" id="3.50.30.50">
    <property type="entry name" value="Putative cyclase"/>
    <property type="match status" value="1"/>
</dbReference>
<evidence type="ECO:0000313" key="2">
    <source>
        <dbReference type="EMBL" id="OWF44022.1"/>
    </source>
</evidence>
<dbReference type="STRING" id="6573.A0A210Q5J7"/>
<keyword evidence="3" id="KW-1185">Reference proteome</keyword>
<name>A0A210Q5J7_MIZYE</name>
<dbReference type="AlphaFoldDB" id="A0A210Q5J7"/>
<dbReference type="PANTHER" id="PTHR31118:SF12">
    <property type="entry name" value="CYCLASE-LIKE PROTEIN 2"/>
    <property type="match status" value="1"/>
</dbReference>
<evidence type="ECO:0000313" key="3">
    <source>
        <dbReference type="Proteomes" id="UP000242188"/>
    </source>
</evidence>
<dbReference type="InterPro" id="IPR037175">
    <property type="entry name" value="KFase_sf"/>
</dbReference>
<dbReference type="GO" id="GO:0004061">
    <property type="term" value="F:arylformamidase activity"/>
    <property type="evidence" value="ECO:0007669"/>
    <property type="project" value="InterPro"/>
</dbReference>